<dbReference type="UCSC" id="F47C12.8">
    <property type="organism name" value="c. elegans"/>
</dbReference>
<reference evidence="1 2" key="1">
    <citation type="journal article" date="1998" name="Science">
        <title>Genome sequence of the nematode C. elegans: a platform for investigating biology.</title>
        <authorList>
            <consortium name="The C. elegans sequencing consortium"/>
            <person name="Sulson J.E."/>
            <person name="Waterston R."/>
        </authorList>
    </citation>
    <scope>NUCLEOTIDE SEQUENCE [LARGE SCALE GENOMIC DNA]</scope>
    <source>
        <strain evidence="1 2">Bristol N2</strain>
    </source>
</reference>
<dbReference type="HOGENOM" id="CLU_157466_0_0_1"/>
<dbReference type="EMBL" id="BX284604">
    <property type="protein sequence ID" value="CCD71383.3"/>
    <property type="molecule type" value="Genomic_DNA"/>
</dbReference>
<protein>
    <submittedName>
        <fullName evidence="1">SET domain-containing protein</fullName>
    </submittedName>
</protein>
<dbReference type="Bgee" id="WBGene00018551">
    <property type="expression patterns" value="Expressed in pharyngeal muscle cell (C elegans) and 1 other cell type or tissue"/>
</dbReference>
<dbReference type="InterPro" id="IPR008588">
    <property type="entry name" value="DUF870_CAE_spp"/>
</dbReference>
<dbReference type="AGR" id="WB:WBGene00018551"/>
<organism evidence="1 2">
    <name type="scientific">Caenorhabditis elegans</name>
    <dbReference type="NCBI Taxonomy" id="6239"/>
    <lineage>
        <taxon>Eukaryota</taxon>
        <taxon>Metazoa</taxon>
        <taxon>Ecdysozoa</taxon>
        <taxon>Nematoda</taxon>
        <taxon>Chromadorea</taxon>
        <taxon>Rhabditida</taxon>
        <taxon>Rhabditina</taxon>
        <taxon>Rhabditomorpha</taxon>
        <taxon>Rhabditoidea</taxon>
        <taxon>Rhabditidae</taxon>
        <taxon>Peloderinae</taxon>
        <taxon>Caenorhabditis</taxon>
    </lineage>
</organism>
<evidence type="ECO:0000313" key="1">
    <source>
        <dbReference type="EMBL" id="CCD71383.3"/>
    </source>
</evidence>
<dbReference type="PaxDb" id="6239-F47C12.8"/>
<evidence type="ECO:0000313" key="3">
    <source>
        <dbReference type="WormBase" id="F47C12.8"/>
    </source>
</evidence>
<keyword evidence="2" id="KW-1185">Reference proteome</keyword>
<name>Q20534_CAEEL</name>
<dbReference type="WormBase" id="F47C12.8">
    <property type="protein sequence ID" value="CE52861"/>
    <property type="gene ID" value="WBGene00018551"/>
</dbReference>
<evidence type="ECO:0000313" key="2">
    <source>
        <dbReference type="Proteomes" id="UP000001940"/>
    </source>
</evidence>
<dbReference type="AlphaFoldDB" id="Q20534"/>
<gene>
    <name evidence="1" type="ORF">CELE_F47C12.8</name>
    <name evidence="1 3" type="ORF">F47C12.8</name>
</gene>
<accession>Q20534</accession>
<dbReference type="InParanoid" id="Q20534"/>
<dbReference type="Pfam" id="PF05912">
    <property type="entry name" value="DUF870"/>
    <property type="match status" value="1"/>
</dbReference>
<sequence length="110" mass="12674">MHCDPAIKHWCGTLYVYEEDFSPTHDAVDTQKFCSSEYKKQIKFSAHPRGDMSLFAYILNHNCTVDGEIRCVKSPHTVDVSVFGERDVKFNIEAYQQGEVKECADPVQRR</sequence>
<dbReference type="Proteomes" id="UP000001940">
    <property type="component" value="Chromosome IV"/>
</dbReference>
<dbReference type="PhylomeDB" id="Q20534"/>
<dbReference type="eggNOG" id="ENOG502TJAM">
    <property type="taxonomic scope" value="Eukaryota"/>
</dbReference>
<dbReference type="OrthoDB" id="5898627at2759"/>
<proteinExistence type="predicted"/>
<dbReference type="FunCoup" id="Q20534">
    <property type="interactions" value="226"/>
</dbReference>